<reference evidence="2" key="1">
    <citation type="submission" date="2021-02" db="EMBL/GenBank/DDBJ databases">
        <authorList>
            <person name="Nowell W R."/>
        </authorList>
    </citation>
    <scope>NUCLEOTIDE SEQUENCE</scope>
</reference>
<feature type="non-terminal residue" evidence="2">
    <location>
        <position position="46"/>
    </location>
</feature>
<accession>A0A818R379</accession>
<organism evidence="2 4">
    <name type="scientific">Rotaria socialis</name>
    <dbReference type="NCBI Taxonomy" id="392032"/>
    <lineage>
        <taxon>Eukaryota</taxon>
        <taxon>Metazoa</taxon>
        <taxon>Spiralia</taxon>
        <taxon>Gnathifera</taxon>
        <taxon>Rotifera</taxon>
        <taxon>Eurotatoria</taxon>
        <taxon>Bdelloidea</taxon>
        <taxon>Philodinida</taxon>
        <taxon>Philodinidae</taxon>
        <taxon>Rotaria</taxon>
    </lineage>
</organism>
<name>A0A818R379_9BILA</name>
<evidence type="ECO:0000313" key="4">
    <source>
        <dbReference type="Proteomes" id="UP000663872"/>
    </source>
</evidence>
<dbReference type="Proteomes" id="UP000663848">
    <property type="component" value="Unassembled WGS sequence"/>
</dbReference>
<evidence type="ECO:0000256" key="1">
    <source>
        <dbReference type="SAM" id="MobiDB-lite"/>
    </source>
</evidence>
<gene>
    <name evidence="2" type="ORF">GRG538_LOCUS25201</name>
    <name evidence="3" type="ORF">QYT958_LOCUS32366</name>
</gene>
<feature type="region of interest" description="Disordered" evidence="1">
    <location>
        <begin position="21"/>
        <end position="46"/>
    </location>
</feature>
<comment type="caution">
    <text evidence="2">The sequence shown here is derived from an EMBL/GenBank/DDBJ whole genome shotgun (WGS) entry which is preliminary data.</text>
</comment>
<feature type="compositionally biased region" description="Pro residues" evidence="1">
    <location>
        <begin position="35"/>
        <end position="46"/>
    </location>
</feature>
<protein>
    <submittedName>
        <fullName evidence="2">Uncharacterized protein</fullName>
    </submittedName>
</protein>
<evidence type="ECO:0000313" key="3">
    <source>
        <dbReference type="EMBL" id="CAF4935853.1"/>
    </source>
</evidence>
<dbReference type="AlphaFoldDB" id="A0A818R379"/>
<dbReference type="Proteomes" id="UP000663872">
    <property type="component" value="Unassembled WGS sequence"/>
</dbReference>
<dbReference type="EMBL" id="CAJOBR010021107">
    <property type="protein sequence ID" value="CAF4935853.1"/>
    <property type="molecule type" value="Genomic_DNA"/>
</dbReference>
<evidence type="ECO:0000313" key="2">
    <source>
        <dbReference type="EMBL" id="CAF3651063.1"/>
    </source>
</evidence>
<sequence>MPPTTNQSPRSLLLFRPSSQEHYMPSIEPCHPAHQVPPPTDQSPGS</sequence>
<dbReference type="EMBL" id="CAJNYT010004305">
    <property type="protein sequence ID" value="CAF3651063.1"/>
    <property type="molecule type" value="Genomic_DNA"/>
</dbReference>
<proteinExistence type="predicted"/>